<keyword evidence="3" id="KW-1185">Reference proteome</keyword>
<dbReference type="RefSeq" id="WP_099877127.1">
    <property type="nucleotide sequence ID" value="NZ_CP024608.1"/>
</dbReference>
<feature type="chain" id="PRO_5013958050" description="Carbohydrate-binding domain-containing protein" evidence="1">
    <location>
        <begin position="21"/>
        <end position="735"/>
    </location>
</feature>
<reference evidence="2" key="1">
    <citation type="submission" date="2017-10" db="EMBL/GenBank/DDBJ databases">
        <title>Massilia psychrophilum sp. nov., a novel purple-pigmented bacterium isolated from Tianshan glacier, Xinjiang Municipality, China.</title>
        <authorList>
            <person name="Wang H."/>
        </authorList>
    </citation>
    <scope>NUCLEOTIDE SEQUENCE [LARGE SCALE GENOMIC DNA]</scope>
    <source>
        <strain evidence="2">B2</strain>
    </source>
</reference>
<dbReference type="Gene3D" id="2.60.40.1190">
    <property type="match status" value="1"/>
</dbReference>
<accession>A0A2D2DN12</accession>
<organism evidence="2 3">
    <name type="scientific">Massilia violaceinigra</name>
    <dbReference type="NCBI Taxonomy" id="2045208"/>
    <lineage>
        <taxon>Bacteria</taxon>
        <taxon>Pseudomonadati</taxon>
        <taxon>Pseudomonadota</taxon>
        <taxon>Betaproteobacteria</taxon>
        <taxon>Burkholderiales</taxon>
        <taxon>Oxalobacteraceae</taxon>
        <taxon>Telluria group</taxon>
        <taxon>Massilia</taxon>
    </lineage>
</organism>
<evidence type="ECO:0000313" key="2">
    <source>
        <dbReference type="EMBL" id="ATQ76369.1"/>
    </source>
</evidence>
<protein>
    <recommendedName>
        <fullName evidence="4">Carbohydrate-binding domain-containing protein</fullName>
    </recommendedName>
</protein>
<dbReference type="KEGG" id="mass:CR152_18930"/>
<evidence type="ECO:0008006" key="4">
    <source>
        <dbReference type="Google" id="ProtNLM"/>
    </source>
</evidence>
<dbReference type="OrthoDB" id="9786766at2"/>
<sequence length="735" mass="80858">MFVPFVTFAAAALFGGTLHAQSLTATPNGATPAVIIDGALGEWQWTDAPALEHFLEYEPSNGVKAPDHLRTSVKLLVDEHALVFGIRAWDNQAARMQGSLGRRDKVGTDQDFIGIWIDPTGQGQSAQFVRVNIAGVLTDGISRRNADDDLGPDYPIDAAVKVLPDGYSMEVRWPLSSLRFPYRDGKPWRVMIERSVPHDGSRLLLSVPLKTGGSNYMADMAPIAGMDRTVAAVRDRRFVDVRPELTVRSGKGPSLGVEVNARPRADWVLNATLNPDFSQVEIDEPVSGASRIALSLPEKRGFFLESADVLGLPLAPFYSRTVADPAWGLRATWRSAGADATAMSLRDREGGVVLRGGTYETAAHVQRHETLASFTRMRWHQDSGVVGAFASMRDYGAAGSNVVAGMDGQRDLGSGNQAAWVAMHSRTTAGFSDAGATLAPARRGSYLWTQFKHNSNDWINDLELQAISPGFVNDNGFVPQAGIAEARLNLAKRLGEHDIGIKLYESEAYVRLHKVVTLSHAVNGQRGGETISSAIHPGVWTFGPRQTRLWAEYGFDRLRGKRDGKLHDIPALHAGFETKPVAWISQVGGEMVLGRRLDVEADRVGHGGELLGILKLRFALPFGWATELDHRLSRTWVDAGDGRAAFADTGWRWLAMLHFSPRDSLRLLAQNMAYARHLDASAGIDAYADRQLHRSLLYRHLWQHGRSMSLAWSADRTRNPDVLDKTLTFKLQWEM</sequence>
<proteinExistence type="predicted"/>
<dbReference type="Proteomes" id="UP000229897">
    <property type="component" value="Chromosome"/>
</dbReference>
<evidence type="ECO:0000256" key="1">
    <source>
        <dbReference type="SAM" id="SignalP"/>
    </source>
</evidence>
<dbReference type="AlphaFoldDB" id="A0A2D2DN12"/>
<dbReference type="EMBL" id="CP024608">
    <property type="protein sequence ID" value="ATQ76369.1"/>
    <property type="molecule type" value="Genomic_DNA"/>
</dbReference>
<evidence type="ECO:0000313" key="3">
    <source>
        <dbReference type="Proteomes" id="UP000229897"/>
    </source>
</evidence>
<feature type="signal peptide" evidence="1">
    <location>
        <begin position="1"/>
        <end position="20"/>
    </location>
</feature>
<name>A0A2D2DN12_9BURK</name>
<gene>
    <name evidence="2" type="ORF">CR152_18930</name>
</gene>
<dbReference type="SUPFAM" id="SSF49344">
    <property type="entry name" value="CBD9-like"/>
    <property type="match status" value="1"/>
</dbReference>
<keyword evidence="1" id="KW-0732">Signal</keyword>